<gene>
    <name evidence="3" type="ORF">IFJ75_05875</name>
</gene>
<dbReference type="InterPro" id="IPR010319">
    <property type="entry name" value="Transglutaminase-like_Cys_pept"/>
</dbReference>
<protein>
    <submittedName>
        <fullName evidence="3">Transglutaminase-like cysteine peptidase</fullName>
    </submittedName>
</protein>
<feature type="compositionally biased region" description="Polar residues" evidence="1">
    <location>
        <begin position="33"/>
        <end position="43"/>
    </location>
</feature>
<accession>A0A975GX14</accession>
<organism evidence="3 4">
    <name type="scientific">Brevundimonas goettingensis</name>
    <dbReference type="NCBI Taxonomy" id="2774190"/>
    <lineage>
        <taxon>Bacteria</taxon>
        <taxon>Pseudomonadati</taxon>
        <taxon>Pseudomonadota</taxon>
        <taxon>Alphaproteobacteria</taxon>
        <taxon>Caulobacterales</taxon>
        <taxon>Caulobacteraceae</taxon>
        <taxon>Brevundimonas</taxon>
    </lineage>
</organism>
<reference evidence="3" key="1">
    <citation type="submission" date="2020-09" db="EMBL/GenBank/DDBJ databases">
        <title>Brevundimonas sp. LVF2 isolated from a puddle in Goettingen, Germany.</title>
        <authorList>
            <person name="Friedrich I."/>
            <person name="Klassen A."/>
            <person name="Hannes N."/>
            <person name="Schneider D."/>
            <person name="Hertel R."/>
            <person name="Daniel R."/>
        </authorList>
    </citation>
    <scope>NUCLEOTIDE SEQUENCE</scope>
    <source>
        <strain evidence="3">LVF2</strain>
    </source>
</reference>
<feature type="region of interest" description="Disordered" evidence="1">
    <location>
        <begin position="24"/>
        <end position="55"/>
    </location>
</feature>
<proteinExistence type="predicted"/>
<dbReference type="Gene3D" id="3.10.620.30">
    <property type="match status" value="1"/>
</dbReference>
<dbReference type="PANTHER" id="PTHR39327:SF1">
    <property type="entry name" value="BLR5470 PROTEIN"/>
    <property type="match status" value="1"/>
</dbReference>
<name>A0A975GX14_9CAUL</name>
<dbReference type="Pfam" id="PF06035">
    <property type="entry name" value="Peptidase_C93"/>
    <property type="match status" value="1"/>
</dbReference>
<feature type="chain" id="PRO_5038030364" evidence="2">
    <location>
        <begin position="20"/>
        <end position="248"/>
    </location>
</feature>
<evidence type="ECO:0000256" key="2">
    <source>
        <dbReference type="SAM" id="SignalP"/>
    </source>
</evidence>
<dbReference type="AlphaFoldDB" id="A0A975GX14"/>
<dbReference type="EMBL" id="CP062222">
    <property type="protein sequence ID" value="QTC92409.1"/>
    <property type="molecule type" value="Genomic_DNA"/>
</dbReference>
<dbReference type="RefSeq" id="WP_207931691.1">
    <property type="nucleotide sequence ID" value="NZ_CP062222.1"/>
</dbReference>
<keyword evidence="4" id="KW-1185">Reference proteome</keyword>
<evidence type="ECO:0000256" key="1">
    <source>
        <dbReference type="SAM" id="MobiDB-lite"/>
    </source>
</evidence>
<dbReference type="KEGG" id="bgoe:IFJ75_05875"/>
<dbReference type="PANTHER" id="PTHR39327">
    <property type="match status" value="1"/>
</dbReference>
<evidence type="ECO:0000313" key="4">
    <source>
        <dbReference type="Proteomes" id="UP000663918"/>
    </source>
</evidence>
<feature type="signal peptide" evidence="2">
    <location>
        <begin position="1"/>
        <end position="19"/>
    </location>
</feature>
<keyword evidence="2" id="KW-0732">Signal</keyword>
<dbReference type="Proteomes" id="UP000663918">
    <property type="component" value="Chromosome"/>
</dbReference>
<evidence type="ECO:0000313" key="3">
    <source>
        <dbReference type="EMBL" id="QTC92409.1"/>
    </source>
</evidence>
<sequence length="248" mass="26611">MTGSSMTCGLLLTAGLALAFGGASAGSPPGSLQSTEPTRSTAPTAPLGDPARPPTGYLTLCERHPEECRAAENANGEADDDIRLEAGALLYKRAFAGPDAPVAAGADAPPPEPAETVLVITPQLLALLYRVNHLVNAEIRMKSDVSNYDRVDYWNVASGEDEHGDCEDYALTKRHLLVDAGVSPDVLTFGIVRTSWGELHAVLIVTTDQGDMILDNITGDILHWNNTGYHWIKRQTPGQPLDWRRVDS</sequence>